<evidence type="ECO:0000259" key="21">
    <source>
        <dbReference type="PROSITE" id="PS51385"/>
    </source>
</evidence>
<evidence type="ECO:0000256" key="19">
    <source>
        <dbReference type="PIRNR" id="PIRNR017184"/>
    </source>
</evidence>
<gene>
    <name evidence="18" type="primary">nnrE</name>
    <name evidence="17" type="synonym">nnrD</name>
    <name evidence="22" type="ORF">ATL42_1877</name>
</gene>
<dbReference type="EMBL" id="PDJG01000001">
    <property type="protein sequence ID" value="PFG33978.1"/>
    <property type="molecule type" value="Genomic_DNA"/>
</dbReference>
<evidence type="ECO:0000313" key="22">
    <source>
        <dbReference type="EMBL" id="PFG33978.1"/>
    </source>
</evidence>
<keyword evidence="8 17" id="KW-0521">NADP</keyword>
<protein>
    <recommendedName>
        <fullName evidence="19">Bifunctional NAD(P)H-hydrate repair enzyme</fullName>
    </recommendedName>
    <alternativeName>
        <fullName evidence="19">Nicotinamide nucleotide repair protein</fullName>
    </alternativeName>
    <domain>
        <recommendedName>
            <fullName evidence="19">ADP-dependent (S)-NAD(P)H-hydrate dehydratase</fullName>
            <ecNumber evidence="19">4.2.1.136</ecNumber>
        </recommendedName>
        <alternativeName>
            <fullName evidence="19">ADP-dependent NAD(P)HX dehydratase</fullName>
        </alternativeName>
    </domain>
    <domain>
        <recommendedName>
            <fullName evidence="19">NAD(P)H-hydrate epimerase</fullName>
            <ecNumber evidence="19">5.1.99.6</ecNumber>
        </recommendedName>
    </domain>
</protein>
<dbReference type="InterPro" id="IPR036652">
    <property type="entry name" value="YjeF_N_dom_sf"/>
</dbReference>
<dbReference type="Gene3D" id="3.40.50.10260">
    <property type="entry name" value="YjeF N-terminal domain"/>
    <property type="match status" value="1"/>
</dbReference>
<evidence type="ECO:0000256" key="14">
    <source>
        <dbReference type="ARBA" id="ARBA00025153"/>
    </source>
</evidence>
<comment type="similarity">
    <text evidence="3 19">In the N-terminal section; belongs to the NnrE/AIBP family.</text>
</comment>
<dbReference type="InterPro" id="IPR004443">
    <property type="entry name" value="YjeF_N_dom"/>
</dbReference>
<dbReference type="InterPro" id="IPR029056">
    <property type="entry name" value="Ribokinase-like"/>
</dbReference>
<comment type="subunit">
    <text evidence="17">Homotetramer.</text>
</comment>
<feature type="binding site" evidence="17">
    <location>
        <begin position="442"/>
        <end position="446"/>
    </location>
    <ligand>
        <name>AMP</name>
        <dbReference type="ChEBI" id="CHEBI:456215"/>
    </ligand>
</feature>
<comment type="similarity">
    <text evidence="4 19">In the C-terminal section; belongs to the NnrD/CARKD family.</text>
</comment>
<evidence type="ECO:0000256" key="10">
    <source>
        <dbReference type="ARBA" id="ARBA00023027"/>
    </source>
</evidence>
<dbReference type="PROSITE" id="PS51385">
    <property type="entry name" value="YJEF_N"/>
    <property type="match status" value="1"/>
</dbReference>
<reference evidence="22 23" key="1">
    <citation type="submission" date="2017-10" db="EMBL/GenBank/DDBJ databases">
        <title>Sequencing the genomes of 1000 actinobacteria strains.</title>
        <authorList>
            <person name="Klenk H.-P."/>
        </authorList>
    </citation>
    <scope>NUCLEOTIDE SEQUENCE [LARGE SCALE GENOMIC DNA]</scope>
    <source>
        <strain evidence="22 23">DSM 18966</strain>
    </source>
</reference>
<dbReference type="InterPro" id="IPR000631">
    <property type="entry name" value="CARKD"/>
</dbReference>
<dbReference type="SUPFAM" id="SSF53613">
    <property type="entry name" value="Ribokinase-like"/>
    <property type="match status" value="1"/>
</dbReference>
<dbReference type="GO" id="GO:0052855">
    <property type="term" value="F:ADP-dependent NAD(P)H-hydrate dehydratase activity"/>
    <property type="evidence" value="ECO:0007669"/>
    <property type="project" value="UniProtKB-UniRule"/>
</dbReference>
<feature type="domain" description="YjeF N-terminal" evidence="21">
    <location>
        <begin position="10"/>
        <end position="236"/>
    </location>
</feature>
<comment type="similarity">
    <text evidence="17">Belongs to the NnrD/CARKD family.</text>
</comment>
<comment type="catalytic activity">
    <reaction evidence="1 18 19">
        <text>(6R)-NADHX = (6S)-NADHX</text>
        <dbReference type="Rhea" id="RHEA:32215"/>
        <dbReference type="ChEBI" id="CHEBI:64074"/>
        <dbReference type="ChEBI" id="CHEBI:64075"/>
        <dbReference type="EC" id="5.1.99.6"/>
    </reaction>
</comment>
<organism evidence="22 23">
    <name type="scientific">Sanguibacter antarcticus</name>
    <dbReference type="NCBI Taxonomy" id="372484"/>
    <lineage>
        <taxon>Bacteria</taxon>
        <taxon>Bacillati</taxon>
        <taxon>Actinomycetota</taxon>
        <taxon>Actinomycetes</taxon>
        <taxon>Micrococcales</taxon>
        <taxon>Sanguibacteraceae</taxon>
        <taxon>Sanguibacter</taxon>
    </lineage>
</organism>
<feature type="binding site" evidence="18">
    <location>
        <begin position="143"/>
        <end position="149"/>
    </location>
    <ligand>
        <name>(6S)-NADPHX</name>
        <dbReference type="ChEBI" id="CHEBI:64076"/>
    </ligand>
</feature>
<evidence type="ECO:0000256" key="18">
    <source>
        <dbReference type="HAMAP-Rule" id="MF_01966"/>
    </source>
</evidence>
<evidence type="ECO:0000256" key="2">
    <source>
        <dbReference type="ARBA" id="ARBA00000909"/>
    </source>
</evidence>
<evidence type="ECO:0000256" key="9">
    <source>
        <dbReference type="ARBA" id="ARBA00022958"/>
    </source>
</evidence>
<comment type="catalytic activity">
    <reaction evidence="2 18 19">
        <text>(6R)-NADPHX = (6S)-NADPHX</text>
        <dbReference type="Rhea" id="RHEA:32227"/>
        <dbReference type="ChEBI" id="CHEBI:64076"/>
        <dbReference type="ChEBI" id="CHEBI:64077"/>
        <dbReference type="EC" id="5.1.99.6"/>
    </reaction>
</comment>
<keyword evidence="10 17" id="KW-0520">NAD</keyword>
<dbReference type="GO" id="GO:0110051">
    <property type="term" value="P:metabolite repair"/>
    <property type="evidence" value="ECO:0007669"/>
    <property type="project" value="TreeGrafter"/>
</dbReference>
<keyword evidence="12 17" id="KW-0456">Lyase</keyword>
<evidence type="ECO:0000256" key="7">
    <source>
        <dbReference type="ARBA" id="ARBA00022840"/>
    </source>
</evidence>
<keyword evidence="22" id="KW-0808">Transferase</keyword>
<evidence type="ECO:0000256" key="3">
    <source>
        <dbReference type="ARBA" id="ARBA00006001"/>
    </source>
</evidence>
<keyword evidence="22" id="KW-0418">Kinase</keyword>
<evidence type="ECO:0000256" key="8">
    <source>
        <dbReference type="ARBA" id="ARBA00022857"/>
    </source>
</evidence>
<dbReference type="RefSeq" id="WP_098455091.1">
    <property type="nucleotide sequence ID" value="NZ_PDJG01000001.1"/>
</dbReference>
<comment type="function">
    <text evidence="17">Catalyzes the dehydration of the S-form of NAD(P)HX at the expense of ADP, which is converted to AMP. Together with NAD(P)HX epimerase, which catalyzes the epimerization of the S- and R-forms, the enzyme allows the repair of both epimers of NAD(P)HX, a damaged form of NAD(P)H that is a result of enzymatic or heat-dependent hydration.</text>
</comment>
<evidence type="ECO:0000256" key="4">
    <source>
        <dbReference type="ARBA" id="ARBA00009524"/>
    </source>
</evidence>
<evidence type="ECO:0000256" key="13">
    <source>
        <dbReference type="ARBA" id="ARBA00023268"/>
    </source>
</evidence>
<evidence type="ECO:0000256" key="6">
    <source>
        <dbReference type="ARBA" id="ARBA00022741"/>
    </source>
</evidence>
<dbReference type="PIRSF" id="PIRSF017184">
    <property type="entry name" value="Nnr"/>
    <property type="match status" value="1"/>
</dbReference>
<dbReference type="PANTHER" id="PTHR12592:SF0">
    <property type="entry name" value="ATP-DEPENDENT (S)-NAD(P)H-HYDRATE DEHYDRATASE"/>
    <property type="match status" value="1"/>
</dbReference>
<comment type="catalytic activity">
    <reaction evidence="15 17 19">
        <text>(6S)-NADHX + ADP = AMP + phosphate + NADH + H(+)</text>
        <dbReference type="Rhea" id="RHEA:32223"/>
        <dbReference type="ChEBI" id="CHEBI:15378"/>
        <dbReference type="ChEBI" id="CHEBI:43474"/>
        <dbReference type="ChEBI" id="CHEBI:57945"/>
        <dbReference type="ChEBI" id="CHEBI:64074"/>
        <dbReference type="ChEBI" id="CHEBI:456215"/>
        <dbReference type="ChEBI" id="CHEBI:456216"/>
        <dbReference type="EC" id="4.2.1.136"/>
    </reaction>
</comment>
<dbReference type="CDD" id="cd01171">
    <property type="entry name" value="YXKO-related"/>
    <property type="match status" value="1"/>
</dbReference>
<comment type="cofactor">
    <cofactor evidence="17">
        <name>Mg(2+)</name>
        <dbReference type="ChEBI" id="CHEBI:18420"/>
    </cofactor>
</comment>
<dbReference type="GO" id="GO:0016301">
    <property type="term" value="F:kinase activity"/>
    <property type="evidence" value="ECO:0007669"/>
    <property type="project" value="UniProtKB-KW"/>
</dbReference>
<comment type="function">
    <text evidence="18">Catalyzes the epimerization of the S- and R-forms of NAD(P)HX, a damaged form of NAD(P)H that is a result of enzymatic or heat-dependent hydration. This is a prerequisite for the S-specific NAD(P)H-hydrate dehydratase to allow the repair of both epimers of NAD(P)HX.</text>
</comment>
<keyword evidence="23" id="KW-1185">Reference proteome</keyword>
<feature type="binding site" evidence="18">
    <location>
        <position position="61"/>
    </location>
    <ligand>
        <name>K(+)</name>
        <dbReference type="ChEBI" id="CHEBI:29103"/>
    </ligand>
</feature>
<comment type="function">
    <text evidence="14 19">Bifunctional enzyme that catalyzes the epimerization of the S- and R-forms of NAD(P)HX and the dehydration of the S-form of NAD(P)HX at the expense of ADP, which is converted to AMP. This allows the repair of both epimers of NAD(P)HX, a damaged form of NAD(P)H that is a result of enzymatic or heat-dependent hydration.</text>
</comment>
<dbReference type="GO" id="GO:0046872">
    <property type="term" value="F:metal ion binding"/>
    <property type="evidence" value="ECO:0007669"/>
    <property type="project" value="UniProtKB-UniRule"/>
</dbReference>
<dbReference type="PROSITE" id="PS01050">
    <property type="entry name" value="YJEF_C_2"/>
    <property type="match status" value="1"/>
</dbReference>
<dbReference type="GO" id="GO:0005524">
    <property type="term" value="F:ATP binding"/>
    <property type="evidence" value="ECO:0007669"/>
    <property type="project" value="UniProtKB-UniRule"/>
</dbReference>
<accession>A0A2A9E4U3</accession>
<name>A0A2A9E4U3_9MICO</name>
<dbReference type="GO" id="GO:0046496">
    <property type="term" value="P:nicotinamide nucleotide metabolic process"/>
    <property type="evidence" value="ECO:0007669"/>
    <property type="project" value="UniProtKB-UniRule"/>
</dbReference>
<evidence type="ECO:0000256" key="11">
    <source>
        <dbReference type="ARBA" id="ARBA00023235"/>
    </source>
</evidence>
<dbReference type="Pfam" id="PF03853">
    <property type="entry name" value="YjeF_N"/>
    <property type="match status" value="1"/>
</dbReference>
<evidence type="ECO:0000256" key="12">
    <source>
        <dbReference type="ARBA" id="ARBA00023239"/>
    </source>
</evidence>
<evidence type="ECO:0000256" key="15">
    <source>
        <dbReference type="ARBA" id="ARBA00048238"/>
    </source>
</evidence>
<feature type="binding site" evidence="18">
    <location>
        <position position="182"/>
    </location>
    <ligand>
        <name>K(+)</name>
        <dbReference type="ChEBI" id="CHEBI:29103"/>
    </ligand>
</feature>
<feature type="domain" description="YjeF C-terminal" evidence="20">
    <location>
        <begin position="250"/>
        <end position="535"/>
    </location>
</feature>
<feature type="binding site" evidence="17">
    <location>
        <position position="470"/>
    </location>
    <ligand>
        <name>AMP</name>
        <dbReference type="ChEBI" id="CHEBI:456215"/>
    </ligand>
</feature>
<dbReference type="HAMAP" id="MF_01965">
    <property type="entry name" value="NADHX_dehydratase"/>
    <property type="match status" value="1"/>
</dbReference>
<dbReference type="PROSITE" id="PS51383">
    <property type="entry name" value="YJEF_C_3"/>
    <property type="match status" value="1"/>
</dbReference>
<proteinExistence type="inferred from homology"/>
<comment type="caution">
    <text evidence="22">The sequence shown here is derived from an EMBL/GenBank/DDBJ whole genome shotgun (WGS) entry which is preliminary data.</text>
</comment>
<keyword evidence="13" id="KW-0511">Multifunctional enzyme</keyword>
<feature type="binding site" evidence="17">
    <location>
        <position position="471"/>
    </location>
    <ligand>
        <name>(6S)-NADPHX</name>
        <dbReference type="ChEBI" id="CHEBI:64076"/>
    </ligand>
</feature>
<evidence type="ECO:0000259" key="20">
    <source>
        <dbReference type="PROSITE" id="PS51383"/>
    </source>
</evidence>
<dbReference type="InterPro" id="IPR017953">
    <property type="entry name" value="Carbohydrate_kinase_pred_CS"/>
</dbReference>
<dbReference type="Proteomes" id="UP000225548">
    <property type="component" value="Unassembled WGS sequence"/>
</dbReference>
<keyword evidence="7 17" id="KW-0067">ATP-binding</keyword>
<comment type="caution">
    <text evidence="18">Lacks conserved residue(s) required for the propagation of feature annotation.</text>
</comment>
<dbReference type="GO" id="GO:0052856">
    <property type="term" value="F:NAD(P)HX epimerase activity"/>
    <property type="evidence" value="ECO:0007669"/>
    <property type="project" value="UniProtKB-UniRule"/>
</dbReference>
<comment type="cofactor">
    <cofactor evidence="18 19">
        <name>K(+)</name>
        <dbReference type="ChEBI" id="CHEBI:29103"/>
    </cofactor>
    <text evidence="18 19">Binds 1 potassium ion per subunit.</text>
</comment>
<dbReference type="OrthoDB" id="9806925at2"/>
<keyword evidence="5 18" id="KW-0479">Metal-binding</keyword>
<feature type="binding site" evidence="17">
    <location>
        <position position="336"/>
    </location>
    <ligand>
        <name>(6S)-NADPHX</name>
        <dbReference type="ChEBI" id="CHEBI:64076"/>
    </ligand>
</feature>
<feature type="binding site" evidence="18">
    <location>
        <position position="139"/>
    </location>
    <ligand>
        <name>K(+)</name>
        <dbReference type="ChEBI" id="CHEBI:29103"/>
    </ligand>
</feature>
<dbReference type="Pfam" id="PF01256">
    <property type="entry name" value="Carb_kinase"/>
    <property type="match status" value="1"/>
</dbReference>
<sequence length="546" mass="55478">MIVAYDSRTVRTAEAPLLASGAPLMERAAFALAGIVAREVRSQVGRVPGSRVVVVVGPGNNAGDALFAGARLARAGVQVTAVLTSERTHEEGFAAFRAAGGRWMSLVASLSAPDEPAREHGVSVATAVGTVMEADVVLDGLLGLGSSGALRGVTRDLVGALVRARARSEHRSPLVVAVDVPSGIGVDDGSVPGAVLPADVTVTFGAVKAGLLLPPAARLAGRVESIDIGLSLHTADVDGQDRPAVRRLTAQDLVHQRLLAPPGADAHKYTRGVVGVVAGTEQFPGAAVLTVSGAIRTGTGMVRYLGARDVTAAVLAARPEAVPAGGRVQAWALGPGISTAPPATDDATRAQQGRIRHTLAHATGELSSDVVGDKVPAVVDAGALALLPRACPPWVVITPHAGELAQLLRARGEDVERPDVEAEPLRWAQRARELTGATVLLKGEVTLVVGPGCVYSQADGPAWLATAGAGDVLTGVLASLLAAHSSAAVKEPALPARLAAAASLIHGLAAHRANPGGPISALDVADALPGTIAQILRDHASDRRTR</sequence>
<comment type="catalytic activity">
    <reaction evidence="16 17 19">
        <text>(6S)-NADPHX + ADP = AMP + phosphate + NADPH + H(+)</text>
        <dbReference type="Rhea" id="RHEA:32235"/>
        <dbReference type="ChEBI" id="CHEBI:15378"/>
        <dbReference type="ChEBI" id="CHEBI:43474"/>
        <dbReference type="ChEBI" id="CHEBI:57783"/>
        <dbReference type="ChEBI" id="CHEBI:64076"/>
        <dbReference type="ChEBI" id="CHEBI:456215"/>
        <dbReference type="ChEBI" id="CHEBI:456216"/>
        <dbReference type="EC" id="4.2.1.136"/>
    </reaction>
</comment>
<dbReference type="EC" id="5.1.99.6" evidence="19"/>
<keyword evidence="11 18" id="KW-0413">Isomerase</keyword>
<dbReference type="PANTHER" id="PTHR12592">
    <property type="entry name" value="ATP-DEPENDENT (S)-NAD(P)H-HYDRATE DEHYDRATASE FAMILY MEMBER"/>
    <property type="match status" value="1"/>
</dbReference>
<feature type="binding site" evidence="17">
    <location>
        <position position="400"/>
    </location>
    <ligand>
        <name>(6S)-NADPHX</name>
        <dbReference type="ChEBI" id="CHEBI:64076"/>
    </ligand>
</feature>
<keyword evidence="9 18" id="KW-0630">Potassium</keyword>
<dbReference type="EC" id="4.2.1.136" evidence="19"/>
<dbReference type="SUPFAM" id="SSF64153">
    <property type="entry name" value="YjeF N-terminal domain-like"/>
    <property type="match status" value="1"/>
</dbReference>
<feature type="binding site" evidence="17">
    <location>
        <position position="286"/>
    </location>
    <ligand>
        <name>(6S)-NADPHX</name>
        <dbReference type="ChEBI" id="CHEBI:64076"/>
    </ligand>
</feature>
<dbReference type="InterPro" id="IPR030677">
    <property type="entry name" value="Nnr"/>
</dbReference>
<evidence type="ECO:0000256" key="16">
    <source>
        <dbReference type="ARBA" id="ARBA00049209"/>
    </source>
</evidence>
<dbReference type="AlphaFoldDB" id="A0A2A9E4U3"/>
<comment type="similarity">
    <text evidence="18">Belongs to the NnrE/AIBP family.</text>
</comment>
<evidence type="ECO:0000256" key="17">
    <source>
        <dbReference type="HAMAP-Rule" id="MF_01965"/>
    </source>
</evidence>
<feature type="binding site" evidence="18">
    <location>
        <position position="179"/>
    </location>
    <ligand>
        <name>(6S)-NADPHX</name>
        <dbReference type="ChEBI" id="CHEBI:64076"/>
    </ligand>
</feature>
<evidence type="ECO:0000313" key="23">
    <source>
        <dbReference type="Proteomes" id="UP000225548"/>
    </source>
</evidence>
<keyword evidence="6 17" id="KW-0547">Nucleotide-binding</keyword>
<evidence type="ECO:0000256" key="5">
    <source>
        <dbReference type="ARBA" id="ARBA00022723"/>
    </source>
</evidence>
<dbReference type="HAMAP" id="MF_01966">
    <property type="entry name" value="NADHX_epimerase"/>
    <property type="match status" value="1"/>
</dbReference>
<evidence type="ECO:0000256" key="1">
    <source>
        <dbReference type="ARBA" id="ARBA00000013"/>
    </source>
</evidence>
<dbReference type="Gene3D" id="3.40.1190.20">
    <property type="match status" value="1"/>
</dbReference>